<protein>
    <submittedName>
        <fullName evidence="1">Uncharacterized protein</fullName>
    </submittedName>
</protein>
<dbReference type="EMBL" id="LFYR01002048">
    <property type="protein sequence ID" value="KMZ57567.1"/>
    <property type="molecule type" value="Genomic_DNA"/>
</dbReference>
<evidence type="ECO:0000313" key="1">
    <source>
        <dbReference type="EMBL" id="KMZ57567.1"/>
    </source>
</evidence>
<keyword evidence="2" id="KW-1185">Reference proteome</keyword>
<dbReference type="Proteomes" id="UP000036987">
    <property type="component" value="Unassembled WGS sequence"/>
</dbReference>
<gene>
    <name evidence="1" type="ORF">ZOSMA_84G00050</name>
</gene>
<dbReference type="AlphaFoldDB" id="A0A0K9NNB2"/>
<reference evidence="2" key="1">
    <citation type="journal article" date="2016" name="Nature">
        <title>The genome of the seagrass Zostera marina reveals angiosperm adaptation to the sea.</title>
        <authorList>
            <person name="Olsen J.L."/>
            <person name="Rouze P."/>
            <person name="Verhelst B."/>
            <person name="Lin Y.-C."/>
            <person name="Bayer T."/>
            <person name="Collen J."/>
            <person name="Dattolo E."/>
            <person name="De Paoli E."/>
            <person name="Dittami S."/>
            <person name="Maumus F."/>
            <person name="Michel G."/>
            <person name="Kersting A."/>
            <person name="Lauritano C."/>
            <person name="Lohaus R."/>
            <person name="Toepel M."/>
            <person name="Tonon T."/>
            <person name="Vanneste K."/>
            <person name="Amirebrahimi M."/>
            <person name="Brakel J."/>
            <person name="Bostroem C."/>
            <person name="Chovatia M."/>
            <person name="Grimwood J."/>
            <person name="Jenkins J.W."/>
            <person name="Jueterbock A."/>
            <person name="Mraz A."/>
            <person name="Stam W.T."/>
            <person name="Tice H."/>
            <person name="Bornberg-Bauer E."/>
            <person name="Green P.J."/>
            <person name="Pearson G.A."/>
            <person name="Procaccini G."/>
            <person name="Duarte C.M."/>
            <person name="Schmutz J."/>
            <person name="Reusch T.B.H."/>
            <person name="Van de Peer Y."/>
        </authorList>
    </citation>
    <scope>NUCLEOTIDE SEQUENCE [LARGE SCALE GENOMIC DNA]</scope>
    <source>
        <strain evidence="2">cv. Finnish</strain>
    </source>
</reference>
<accession>A0A0K9NNB2</accession>
<sequence>MLMDILRILENQIEPSQFQGEKDLKLSKLINS</sequence>
<comment type="caution">
    <text evidence="1">The sequence shown here is derived from an EMBL/GenBank/DDBJ whole genome shotgun (WGS) entry which is preliminary data.</text>
</comment>
<evidence type="ECO:0000313" key="2">
    <source>
        <dbReference type="Proteomes" id="UP000036987"/>
    </source>
</evidence>
<organism evidence="1 2">
    <name type="scientific">Zostera marina</name>
    <name type="common">Eelgrass</name>
    <dbReference type="NCBI Taxonomy" id="29655"/>
    <lineage>
        <taxon>Eukaryota</taxon>
        <taxon>Viridiplantae</taxon>
        <taxon>Streptophyta</taxon>
        <taxon>Embryophyta</taxon>
        <taxon>Tracheophyta</taxon>
        <taxon>Spermatophyta</taxon>
        <taxon>Magnoliopsida</taxon>
        <taxon>Liliopsida</taxon>
        <taxon>Zosteraceae</taxon>
        <taxon>Zostera</taxon>
    </lineage>
</organism>
<proteinExistence type="predicted"/>
<name>A0A0K9NNB2_ZOSMR</name>